<evidence type="ECO:0008006" key="3">
    <source>
        <dbReference type="Google" id="ProtNLM"/>
    </source>
</evidence>
<dbReference type="RefSeq" id="WP_104291214.1">
    <property type="nucleotide sequence ID" value="NZ_PSXY01000034.1"/>
</dbReference>
<name>A0A2S5VNU3_9MICO</name>
<reference evidence="1 2" key="1">
    <citation type="submission" date="2018-02" db="EMBL/GenBank/DDBJ databases">
        <title>Bacteriophage NCPPB3778 and a type I-E CRISPR drive the evolution of the US Biological Select Agent, Rathayibacter toxicus.</title>
        <authorList>
            <person name="Davis E.W.II."/>
            <person name="Tabima J.F."/>
            <person name="Weisberg A.J."/>
            <person name="Lopes L.D."/>
            <person name="Wiseman M.S."/>
            <person name="Wiseman M.S."/>
            <person name="Pupko T."/>
            <person name="Belcher M.S."/>
            <person name="Sechler A.J."/>
            <person name="Tancos M.A."/>
            <person name="Schroeder B.K."/>
            <person name="Murray T.D."/>
            <person name="Luster D.G."/>
            <person name="Schneider W.L."/>
            <person name="Rogers E."/>
            <person name="Andreote F.D."/>
            <person name="Grunwald N.J."/>
            <person name="Putnam M.L."/>
            <person name="Chang J.H."/>
        </authorList>
    </citation>
    <scope>NUCLEOTIDE SEQUENCE [LARGE SCALE GENOMIC DNA]</scope>
    <source>
        <strain evidence="1 2">AY1B3</strain>
    </source>
</reference>
<dbReference type="Pfam" id="PF12846">
    <property type="entry name" value="AAA_10"/>
    <property type="match status" value="1"/>
</dbReference>
<dbReference type="Gene3D" id="3.40.50.300">
    <property type="entry name" value="P-loop containing nucleotide triphosphate hydrolases"/>
    <property type="match status" value="1"/>
</dbReference>
<dbReference type="Proteomes" id="UP000239241">
    <property type="component" value="Unassembled WGS sequence"/>
</dbReference>
<dbReference type="AlphaFoldDB" id="A0A2S5VNU3"/>
<gene>
    <name evidence="1" type="ORF">C5E16_14330</name>
</gene>
<protein>
    <recommendedName>
        <fullName evidence="3">AAA-like domain protein</fullName>
    </recommendedName>
</protein>
<evidence type="ECO:0000313" key="1">
    <source>
        <dbReference type="EMBL" id="PPF64733.1"/>
    </source>
</evidence>
<organism evidence="1 2">
    <name type="scientific">Clavibacter michiganensis</name>
    <dbReference type="NCBI Taxonomy" id="28447"/>
    <lineage>
        <taxon>Bacteria</taxon>
        <taxon>Bacillati</taxon>
        <taxon>Actinomycetota</taxon>
        <taxon>Actinomycetes</taxon>
        <taxon>Micrococcales</taxon>
        <taxon>Microbacteriaceae</taxon>
        <taxon>Clavibacter</taxon>
    </lineage>
</organism>
<dbReference type="EMBL" id="PSXY01000034">
    <property type="protein sequence ID" value="PPF64733.1"/>
    <property type="molecule type" value="Genomic_DNA"/>
</dbReference>
<dbReference type="SUPFAM" id="SSF52540">
    <property type="entry name" value="P-loop containing nucleoside triphosphate hydrolases"/>
    <property type="match status" value="1"/>
</dbReference>
<comment type="caution">
    <text evidence="1">The sequence shown here is derived from an EMBL/GenBank/DDBJ whole genome shotgun (WGS) entry which is preliminary data.</text>
</comment>
<evidence type="ECO:0000313" key="2">
    <source>
        <dbReference type="Proteomes" id="UP000239241"/>
    </source>
</evidence>
<proteinExistence type="predicted"/>
<sequence>MKTIDNLLALVGVTAGRRAPAPTYRAITDGLIITSTRAVAWFEIPAANTDTMTEAELDAEIDGVVNVAGSVLKDQDCHLKIVWSAIAGADYAASVEGHYRTGAFPEWVAMRAESIDELAMPQRHVLLGVTIAENQRHDTTQAEQAAAAFFDIDQHRLKDTDLRRYAGIARKLGRELRASRLQANVASAELLAWSISRDQHRDATAVPRHGHIVGAQLATLTRGRVEPFPDHVRIYDTRGDVVAYTAVLPVTDFPESMQTPGEGEWLRTISEVTRINDSATEWAGAEEPVIIDASVRFRVVSRGESLKLAQTTLDLAKEQKRSAAKSSAGYVDDDTEDSEFVSGRLISDIKRDGLVLVRSHPRFVVSAATRDDLDSSVTAVVSHFAELGITVSRGADEQRELWLETLPGDQLRIDDLGHIMDGHGFFGSLFWGGSALTETAGPVIGQIVGTTPGLLRFDITAFSKRDQSTTVGVIGRSGMGKTTAMELLTLDAGMAGAWCMLTDFKGDTSGLVTAARELGIPSGLIQITGANSGALDLFAALPIEDAPAQVARQLSLVAPTDLASSAPRLTLAAANIVAGTSAPSTWAVLEHLAASADAQARMLGEALKDTAQTQLGRVLMGAQTGESVLTTEPGIWVLQLPGLVLPSQSVSEDRWDPVQRVSLAAMRAITTHALFMSSNNRLRGLPKVIAVPEVHRMLKTSDGRDFLDQIARMGRAYGTALMLDTQDAQGIASHEGLVEQLAAVLGFQLQSPPEQDALAQLLGMLPGEEARTMIGALGVTSAGGVEKGHCLVHVGTELAQGRIDLPNEWITDLLDTNPERTSRTKETEPAA</sequence>
<accession>A0A2S5VNU3</accession>
<dbReference type="InterPro" id="IPR027417">
    <property type="entry name" value="P-loop_NTPase"/>
</dbReference>